<evidence type="ECO:0000259" key="1">
    <source>
        <dbReference type="Pfam" id="PF20057"/>
    </source>
</evidence>
<reference evidence="2 3" key="1">
    <citation type="submission" date="2020-08" db="EMBL/GenBank/DDBJ databases">
        <title>Genomic Encyclopedia of Type Strains, Phase IV (KMG-IV): sequencing the most valuable type-strain genomes for metagenomic binning, comparative biology and taxonomic classification.</title>
        <authorList>
            <person name="Goeker M."/>
        </authorList>
    </citation>
    <scope>NUCLEOTIDE SEQUENCE [LARGE SCALE GENOMIC DNA]</scope>
    <source>
        <strain evidence="2 3">DSM 26438</strain>
    </source>
</reference>
<evidence type="ECO:0000313" key="3">
    <source>
        <dbReference type="Proteomes" id="UP000565286"/>
    </source>
</evidence>
<name>A0A7W6CA52_9HYPH</name>
<protein>
    <recommendedName>
        <fullName evidence="1">DUF6456 domain-containing protein</fullName>
    </recommendedName>
</protein>
<dbReference type="RefSeq" id="WP_412762983.1">
    <property type="nucleotide sequence ID" value="NZ_JACIDV010000009.1"/>
</dbReference>
<gene>
    <name evidence="2" type="ORF">GGQ73_003255</name>
</gene>
<organism evidence="2 3">
    <name type="scientific">Rhizobium skierniewicense</name>
    <dbReference type="NCBI Taxonomy" id="984260"/>
    <lineage>
        <taxon>Bacteria</taxon>
        <taxon>Pseudomonadati</taxon>
        <taxon>Pseudomonadota</taxon>
        <taxon>Alphaproteobacteria</taxon>
        <taxon>Hyphomicrobiales</taxon>
        <taxon>Rhizobiaceae</taxon>
        <taxon>Rhizobium/Agrobacterium group</taxon>
        <taxon>Rhizobium</taxon>
    </lineage>
</organism>
<dbReference type="Pfam" id="PF20057">
    <property type="entry name" value="DUF6456"/>
    <property type="match status" value="1"/>
</dbReference>
<feature type="domain" description="DUF6456" evidence="1">
    <location>
        <begin position="115"/>
        <end position="250"/>
    </location>
</feature>
<dbReference type="EMBL" id="JACIDV010000009">
    <property type="protein sequence ID" value="MBB3947289.1"/>
    <property type="molecule type" value="Genomic_DNA"/>
</dbReference>
<dbReference type="AlphaFoldDB" id="A0A7W6CA52"/>
<dbReference type="Proteomes" id="UP000565286">
    <property type="component" value="Unassembled WGS sequence"/>
</dbReference>
<evidence type="ECO:0000313" key="2">
    <source>
        <dbReference type="EMBL" id="MBB3947289.1"/>
    </source>
</evidence>
<dbReference type="InterPro" id="IPR045599">
    <property type="entry name" value="DUF6456"/>
</dbReference>
<sequence length="273" mass="30226">MTEKGSKAHSKPDQAIIRLLKFIGRNTARVKDVNGIFDIAIDTAPQPLLMAGPPLDKAVSMGLVRWQGGNLVCESAASAYLKRAMVKERDEIFQEQHRQSDVVSIEVDGARQSVRRNELSTPLMALARLKDRDGQGFFTAEALDAGERLAQDFHRGHLSPRITASWEPRLAKRTKGQTNGAQDLSDTAMAARLRVSNAADAMGPELSGVAIDVCCFEKGLELVERERQWPVRSAKLMLRTALLALSRHYAPPQPSVRRRDSHHWGADGYRPVV</sequence>
<accession>A0A7W6CA52</accession>
<comment type="caution">
    <text evidence="2">The sequence shown here is derived from an EMBL/GenBank/DDBJ whole genome shotgun (WGS) entry which is preliminary data.</text>
</comment>
<keyword evidence="3" id="KW-1185">Reference proteome</keyword>
<proteinExistence type="predicted"/>